<organism evidence="3 4">
    <name type="scientific">Membranihabitans marinus</name>
    <dbReference type="NCBI Taxonomy" id="1227546"/>
    <lineage>
        <taxon>Bacteria</taxon>
        <taxon>Pseudomonadati</taxon>
        <taxon>Bacteroidota</taxon>
        <taxon>Saprospiria</taxon>
        <taxon>Saprospirales</taxon>
        <taxon>Saprospiraceae</taxon>
        <taxon>Membranihabitans</taxon>
    </lineage>
</organism>
<dbReference type="EMBL" id="JAHVHU010000006">
    <property type="protein sequence ID" value="MBY5957692.1"/>
    <property type="molecule type" value="Genomic_DNA"/>
</dbReference>
<dbReference type="AlphaFoldDB" id="A0A953HXU1"/>
<dbReference type="Proteomes" id="UP000753961">
    <property type="component" value="Unassembled WGS sequence"/>
</dbReference>
<gene>
    <name evidence="3" type="ORF">KUV50_06100</name>
</gene>
<dbReference type="PANTHER" id="PTHR19353">
    <property type="entry name" value="FATTY ACID DESATURASE 2"/>
    <property type="match status" value="1"/>
</dbReference>
<keyword evidence="4" id="KW-1185">Reference proteome</keyword>
<protein>
    <submittedName>
        <fullName evidence="3">Fatty acid desaturase</fullName>
    </submittedName>
</protein>
<accession>A0A953HXU1</accession>
<dbReference type="RefSeq" id="WP_222579216.1">
    <property type="nucleotide sequence ID" value="NZ_JAHVHU010000006.1"/>
</dbReference>
<keyword evidence="1" id="KW-0812">Transmembrane</keyword>
<feature type="domain" description="Fatty acid desaturase" evidence="2">
    <location>
        <begin position="57"/>
        <end position="299"/>
    </location>
</feature>
<dbReference type="InterPro" id="IPR012171">
    <property type="entry name" value="Fatty_acid_desaturase"/>
</dbReference>
<name>A0A953HXU1_9BACT</name>
<evidence type="ECO:0000259" key="2">
    <source>
        <dbReference type="Pfam" id="PF00487"/>
    </source>
</evidence>
<dbReference type="CDD" id="cd03507">
    <property type="entry name" value="Delta12-FADS-like"/>
    <property type="match status" value="1"/>
</dbReference>
<dbReference type="Pfam" id="PF00487">
    <property type="entry name" value="FA_desaturase"/>
    <property type="match status" value="1"/>
</dbReference>
<keyword evidence="1" id="KW-0472">Membrane</keyword>
<proteinExistence type="predicted"/>
<feature type="transmembrane region" description="Helical" evidence="1">
    <location>
        <begin position="56"/>
        <end position="74"/>
    </location>
</feature>
<feature type="transmembrane region" description="Helical" evidence="1">
    <location>
        <begin position="29"/>
        <end position="50"/>
    </location>
</feature>
<comment type="caution">
    <text evidence="3">The sequence shown here is derived from an EMBL/GenBank/DDBJ whole genome shotgun (WGS) entry which is preliminary data.</text>
</comment>
<dbReference type="GO" id="GO:0016717">
    <property type="term" value="F:oxidoreductase activity, acting on paired donors, with oxidation of a pair of donors resulting in the reduction of molecular oxygen to two molecules of water"/>
    <property type="evidence" value="ECO:0007669"/>
    <property type="project" value="TreeGrafter"/>
</dbReference>
<dbReference type="GO" id="GO:0016020">
    <property type="term" value="C:membrane"/>
    <property type="evidence" value="ECO:0007669"/>
    <property type="project" value="TreeGrafter"/>
</dbReference>
<dbReference type="InterPro" id="IPR005804">
    <property type="entry name" value="FA_desaturase_dom"/>
</dbReference>
<evidence type="ECO:0000313" key="4">
    <source>
        <dbReference type="Proteomes" id="UP000753961"/>
    </source>
</evidence>
<feature type="transmembrane region" description="Helical" evidence="1">
    <location>
        <begin position="94"/>
        <end position="111"/>
    </location>
</feature>
<sequence length="345" mass="40872">MDEIQIKINKDLKNWRQLIKPYQGHSKKLATIQILNTFLPFIGLWVLTFFAMKYSYWLGIPLAIVCGFFMARIFIIQHDCGHQSFLGSKKQNTIVGWVCSVFSTIPYDYWYRVHNFHHSHNGQLETRHIGDVPMLTVKEYDQLSTWKKLGYRIYRSPIVLHLIVPVGYLLFVVRSPLVKEKMVTKGHKPLIGNNLLIVGVYALLTLLLGWHFLIVQMTILFFFIVIAFWFFYVQHQHEETYKQWKDKWDYLVASIKGSTYYKVPRPINWLTGNIGLHHIHHLSPRIPNYFLQKCARENPVFQKHVKVLGGWESFTCIFNKLWDEEQQKMVSFWQYSKMKKATVKA</sequence>
<evidence type="ECO:0000313" key="3">
    <source>
        <dbReference type="EMBL" id="MBY5957692.1"/>
    </source>
</evidence>
<dbReference type="PANTHER" id="PTHR19353:SF73">
    <property type="entry name" value="FATTY ACID DESATURASE"/>
    <property type="match status" value="1"/>
</dbReference>
<evidence type="ECO:0000256" key="1">
    <source>
        <dbReference type="SAM" id="Phobius"/>
    </source>
</evidence>
<keyword evidence="1" id="KW-1133">Transmembrane helix</keyword>
<reference evidence="3" key="1">
    <citation type="submission" date="2021-06" db="EMBL/GenBank/DDBJ databases">
        <title>44 bacteria genomes isolated from Dapeng, Shenzhen.</title>
        <authorList>
            <person name="Zheng W."/>
            <person name="Yu S."/>
            <person name="Huang Y."/>
        </authorList>
    </citation>
    <scope>NUCLEOTIDE SEQUENCE</scope>
    <source>
        <strain evidence="3">DP5N28-2</strain>
    </source>
</reference>
<feature type="transmembrane region" description="Helical" evidence="1">
    <location>
        <begin position="214"/>
        <end position="233"/>
    </location>
</feature>
<dbReference type="GO" id="GO:0006629">
    <property type="term" value="P:lipid metabolic process"/>
    <property type="evidence" value="ECO:0007669"/>
    <property type="project" value="InterPro"/>
</dbReference>
<feature type="transmembrane region" description="Helical" evidence="1">
    <location>
        <begin position="158"/>
        <end position="178"/>
    </location>
</feature>
<feature type="transmembrane region" description="Helical" evidence="1">
    <location>
        <begin position="190"/>
        <end position="208"/>
    </location>
</feature>